<dbReference type="RefSeq" id="WP_053412403.1">
    <property type="nucleotide sequence ID" value="NZ_CP006841.1"/>
</dbReference>
<comment type="similarity">
    <text evidence="1 4">Belongs to the DNA polymerase type-Y family.</text>
</comment>
<dbReference type="GO" id="GO:0042276">
    <property type="term" value="P:error-prone translesion synthesis"/>
    <property type="evidence" value="ECO:0007669"/>
    <property type="project" value="TreeGrafter"/>
</dbReference>
<keyword evidence="7" id="KW-1185">Reference proteome</keyword>
<dbReference type="HAMAP" id="MF_01113">
    <property type="entry name" value="DNApol_IV"/>
    <property type="match status" value="1"/>
</dbReference>
<evidence type="ECO:0000313" key="6">
    <source>
        <dbReference type="EMBL" id="ALA67630.1"/>
    </source>
</evidence>
<dbReference type="OrthoDB" id="9808813at2"/>
<keyword evidence="4" id="KW-0460">Magnesium</keyword>
<keyword evidence="4" id="KW-0235">DNA replication</keyword>
<comment type="cofactor">
    <cofactor evidence="4">
        <name>Mg(2+)</name>
        <dbReference type="ChEBI" id="CHEBI:18420"/>
    </cofactor>
    <text evidence="4">Binds 2 magnesium ions per subunit.</text>
</comment>
<feature type="domain" description="UmuC" evidence="5">
    <location>
        <begin position="6"/>
        <end position="188"/>
    </location>
</feature>
<evidence type="ECO:0000313" key="7">
    <source>
        <dbReference type="Proteomes" id="UP000058446"/>
    </source>
</evidence>
<dbReference type="Gene3D" id="1.10.150.20">
    <property type="entry name" value="5' to 3' exonuclease, C-terminal subdomain"/>
    <property type="match status" value="1"/>
</dbReference>
<dbReference type="Proteomes" id="UP000058446">
    <property type="component" value="Chromosome"/>
</dbReference>
<dbReference type="InterPro" id="IPR043128">
    <property type="entry name" value="Rev_trsase/Diguanyl_cyclase"/>
</dbReference>
<keyword evidence="4" id="KW-0234">DNA repair</keyword>
<accession>A0A0K2H0R1</accession>
<dbReference type="InterPro" id="IPR017961">
    <property type="entry name" value="DNA_pol_Y-fam_little_finger"/>
</dbReference>
<dbReference type="Gene3D" id="3.30.1490.100">
    <property type="entry name" value="DNA polymerase, Y-family, little finger domain"/>
    <property type="match status" value="1"/>
</dbReference>
<evidence type="ECO:0000256" key="3">
    <source>
        <dbReference type="ARBA" id="ARBA00049244"/>
    </source>
</evidence>
<dbReference type="GO" id="GO:0006281">
    <property type="term" value="P:DNA repair"/>
    <property type="evidence" value="ECO:0007669"/>
    <property type="project" value="UniProtKB-UniRule"/>
</dbReference>
<dbReference type="Gene3D" id="3.30.70.270">
    <property type="match status" value="1"/>
</dbReference>
<dbReference type="PANTHER" id="PTHR11076">
    <property type="entry name" value="DNA REPAIR POLYMERASE UMUC / TRANSFERASE FAMILY MEMBER"/>
    <property type="match status" value="1"/>
</dbReference>
<reference evidence="6 7" key="1">
    <citation type="submission" date="2013-10" db="EMBL/GenBank/DDBJ databases">
        <title>Complete genome sequence of Corynebacterium lactis DSM 45799(T), isolated from raw cow milk.</title>
        <authorList>
            <person name="Ruckert C."/>
            <person name="Albersmeier A."/>
            <person name="Lipski A."/>
            <person name="Kalinowski J."/>
        </authorList>
    </citation>
    <scope>NUCLEOTIDE SEQUENCE [LARGE SCALE GENOMIC DNA]</scope>
    <source>
        <strain evidence="6 7">RW2-5</strain>
    </source>
</reference>
<dbReference type="EMBL" id="CP006841">
    <property type="protein sequence ID" value="ALA67630.1"/>
    <property type="molecule type" value="Genomic_DNA"/>
</dbReference>
<comment type="subcellular location">
    <subcellularLocation>
        <location evidence="4">Cytoplasm</location>
    </subcellularLocation>
</comment>
<dbReference type="GO" id="GO:0000287">
    <property type="term" value="F:magnesium ion binding"/>
    <property type="evidence" value="ECO:0007669"/>
    <property type="project" value="UniProtKB-UniRule"/>
</dbReference>
<evidence type="ECO:0000256" key="2">
    <source>
        <dbReference type="ARBA" id="ARBA00025589"/>
    </source>
</evidence>
<gene>
    <name evidence="4" type="primary">dinB</name>
    <name evidence="6" type="ORF">CLAC_07815</name>
</gene>
<dbReference type="InterPro" id="IPR036775">
    <property type="entry name" value="DNA_pol_Y-fam_lit_finger_sf"/>
</dbReference>
<dbReference type="PROSITE" id="PS50173">
    <property type="entry name" value="UMUC"/>
    <property type="match status" value="1"/>
</dbReference>
<dbReference type="Pfam" id="PF00817">
    <property type="entry name" value="IMS"/>
    <property type="match status" value="1"/>
</dbReference>
<comment type="subunit">
    <text evidence="4">Monomer.</text>
</comment>
<dbReference type="EC" id="2.7.7.7" evidence="4"/>
<feature type="site" description="Substrate discrimination" evidence="4">
    <location>
        <position position="15"/>
    </location>
</feature>
<dbReference type="Pfam" id="PF11799">
    <property type="entry name" value="IMS_C"/>
    <property type="match status" value="1"/>
</dbReference>
<dbReference type="Pfam" id="PF11798">
    <property type="entry name" value="IMS_HHH"/>
    <property type="match status" value="1"/>
</dbReference>
<feature type="active site" evidence="4">
    <location>
        <position position="106"/>
    </location>
</feature>
<dbReference type="AlphaFoldDB" id="A0A0K2H0R1"/>
<keyword evidence="4" id="KW-0548">Nucleotidyltransferase</keyword>
<dbReference type="NCBIfam" id="NF002882">
    <property type="entry name" value="PRK03348.1"/>
    <property type="match status" value="1"/>
</dbReference>
<keyword evidence="4" id="KW-0227">DNA damage</keyword>
<name>A0A0K2H0R1_9CORY</name>
<protein>
    <recommendedName>
        <fullName evidence="4">DNA polymerase IV</fullName>
        <shortName evidence="4">Pol IV</shortName>
        <ecNumber evidence="4">2.7.7.7</ecNumber>
    </recommendedName>
</protein>
<comment type="function">
    <text evidence="2 4">Poorly processive, error-prone DNA polymerase involved in untargeted mutagenesis. Copies undamaged DNA at stalled replication forks, which arise in vivo from mismatched or misaligned primer ends. These misaligned primers can be extended by PolIV. Exhibits no 3'-5' exonuclease (proofreading) activity. May be involved in translesional synthesis, in conjunction with the beta clamp from PolIII.</text>
</comment>
<dbReference type="InterPro" id="IPR043502">
    <property type="entry name" value="DNA/RNA_pol_sf"/>
</dbReference>
<evidence type="ECO:0000259" key="5">
    <source>
        <dbReference type="PROSITE" id="PS50173"/>
    </source>
</evidence>
<dbReference type="InterPro" id="IPR050116">
    <property type="entry name" value="DNA_polymerase-Y"/>
</dbReference>
<dbReference type="GO" id="GO:0003684">
    <property type="term" value="F:damaged DNA binding"/>
    <property type="evidence" value="ECO:0007669"/>
    <property type="project" value="InterPro"/>
</dbReference>
<dbReference type="GO" id="GO:0006261">
    <property type="term" value="P:DNA-templated DNA replication"/>
    <property type="evidence" value="ECO:0007669"/>
    <property type="project" value="UniProtKB-UniRule"/>
</dbReference>
<dbReference type="KEGG" id="clw:CLAC_07815"/>
<dbReference type="Gene3D" id="3.40.1170.60">
    <property type="match status" value="1"/>
</dbReference>
<keyword evidence="4" id="KW-0239">DNA-directed DNA polymerase</keyword>
<evidence type="ECO:0000256" key="1">
    <source>
        <dbReference type="ARBA" id="ARBA00010945"/>
    </source>
</evidence>
<dbReference type="InterPro" id="IPR024728">
    <property type="entry name" value="PolY_HhH_motif"/>
</dbReference>
<dbReference type="SUPFAM" id="SSF56672">
    <property type="entry name" value="DNA/RNA polymerases"/>
    <property type="match status" value="1"/>
</dbReference>
<keyword evidence="4" id="KW-0479">Metal-binding</keyword>
<dbReference type="GO" id="GO:0003887">
    <property type="term" value="F:DNA-directed DNA polymerase activity"/>
    <property type="evidence" value="ECO:0007669"/>
    <property type="project" value="UniProtKB-UniRule"/>
</dbReference>
<dbReference type="InterPro" id="IPR022880">
    <property type="entry name" value="DNApol_IV"/>
</dbReference>
<dbReference type="GO" id="GO:0005829">
    <property type="term" value="C:cytosol"/>
    <property type="evidence" value="ECO:0007669"/>
    <property type="project" value="TreeGrafter"/>
</dbReference>
<keyword evidence="4" id="KW-0515">Mutator protein</keyword>
<dbReference type="PATRIC" id="fig|1408189.4.peg.1565"/>
<dbReference type="NCBIfam" id="NF002677">
    <property type="entry name" value="PRK02406.1"/>
    <property type="match status" value="1"/>
</dbReference>
<dbReference type="CDD" id="cd03586">
    <property type="entry name" value="PolY_Pol_IV_kappa"/>
    <property type="match status" value="1"/>
</dbReference>
<comment type="catalytic activity">
    <reaction evidence="3 4">
        <text>DNA(n) + a 2'-deoxyribonucleoside 5'-triphosphate = DNA(n+1) + diphosphate</text>
        <dbReference type="Rhea" id="RHEA:22508"/>
        <dbReference type="Rhea" id="RHEA-COMP:17339"/>
        <dbReference type="Rhea" id="RHEA-COMP:17340"/>
        <dbReference type="ChEBI" id="CHEBI:33019"/>
        <dbReference type="ChEBI" id="CHEBI:61560"/>
        <dbReference type="ChEBI" id="CHEBI:173112"/>
        <dbReference type="EC" id="2.7.7.7"/>
    </reaction>
</comment>
<dbReference type="STRING" id="1408189.CLAC_07815"/>
<dbReference type="GO" id="GO:0009432">
    <property type="term" value="P:SOS response"/>
    <property type="evidence" value="ECO:0007669"/>
    <property type="project" value="TreeGrafter"/>
</dbReference>
<dbReference type="InterPro" id="IPR001126">
    <property type="entry name" value="UmuC"/>
</dbReference>
<evidence type="ECO:0000256" key="4">
    <source>
        <dbReference type="HAMAP-Rule" id="MF_01113"/>
    </source>
</evidence>
<keyword evidence="4" id="KW-0238">DNA-binding</keyword>
<organism evidence="6 7">
    <name type="scientific">Corynebacterium lactis RW2-5</name>
    <dbReference type="NCBI Taxonomy" id="1408189"/>
    <lineage>
        <taxon>Bacteria</taxon>
        <taxon>Bacillati</taxon>
        <taxon>Actinomycetota</taxon>
        <taxon>Actinomycetes</taxon>
        <taxon>Mycobacteriales</taxon>
        <taxon>Corynebacteriaceae</taxon>
        <taxon>Corynebacterium</taxon>
    </lineage>
</organism>
<sequence>MTQRWVLHIDMDAFFASVEQLTRPTLRGRPVLVGGLGGRGVVAGCSYEARAYGAHSAMPMARARRLMPLTAVTVSPRKGIYGPVSRRVFSVIRARVPVVEQLSVDEAFMEPEELYGASKDEVIAWAQSLREEIREETSLASSIGAGAGKQFAKISSGLAKPDGVYVLEPERNHELLHPLPVEKLWGIGPVSAAKLHALGVETIGDFAAMEQRDVEVSLSSKTGLALWRLAQGHDDRPVKERDVAKSVSAEYTYPQDLESKAQLHSAVDRAGDSAFRRLLKDGRGARTITCKVRLADLSIHTRSETLTYATQDKQTLMAVAHRIAFTPAEVGPVRLVGVGFSGLDSHLQEVLFPELDRSVTVEDRVPGPALADVPAGLVEVGDSGALPTVRLSDSKWVPTSDVHHSEYGHGWVQGSGHGIVTVRFESRSSGPGRMITLKEDDPGLRPCSAVCSLDWPEWLASDEEAALDLPNVSEETAEEKLR</sequence>
<dbReference type="SUPFAM" id="SSF100879">
    <property type="entry name" value="Lesion bypass DNA polymerase (Y-family), little finger domain"/>
    <property type="match status" value="1"/>
</dbReference>
<feature type="binding site" evidence="4">
    <location>
        <position position="10"/>
    </location>
    <ligand>
        <name>Mg(2+)</name>
        <dbReference type="ChEBI" id="CHEBI:18420"/>
    </ligand>
</feature>
<keyword evidence="4" id="KW-0963">Cytoplasm</keyword>
<keyword evidence="4" id="KW-0808">Transferase</keyword>
<feature type="binding site" evidence="4">
    <location>
        <position position="105"/>
    </location>
    <ligand>
        <name>Mg(2+)</name>
        <dbReference type="ChEBI" id="CHEBI:18420"/>
    </ligand>
</feature>
<dbReference type="PANTHER" id="PTHR11076:SF33">
    <property type="entry name" value="DNA POLYMERASE KAPPA"/>
    <property type="match status" value="1"/>
</dbReference>
<proteinExistence type="inferred from homology"/>